<evidence type="ECO:0000313" key="10">
    <source>
        <dbReference type="Proteomes" id="UP000812966"/>
    </source>
</evidence>
<dbReference type="SUPFAM" id="SSF51735">
    <property type="entry name" value="NAD(P)-binding Rossmann-fold domains"/>
    <property type="match status" value="1"/>
</dbReference>
<dbReference type="SUPFAM" id="SSF55021">
    <property type="entry name" value="ACT-like"/>
    <property type="match status" value="1"/>
</dbReference>
<evidence type="ECO:0000256" key="1">
    <source>
        <dbReference type="ARBA" id="ARBA00005854"/>
    </source>
</evidence>
<protein>
    <recommendedName>
        <fullName evidence="11">Phosphoglycerate dehydrogenase</fullName>
    </recommendedName>
</protein>
<accession>A0A8K0NRD7</accession>
<dbReference type="InterPro" id="IPR050857">
    <property type="entry name" value="D-2-hydroxyacid_DH"/>
</dbReference>
<dbReference type="PROSITE" id="PS00670">
    <property type="entry name" value="D_2_HYDROXYACID_DH_2"/>
    <property type="match status" value="1"/>
</dbReference>
<comment type="similarity">
    <text evidence="1">Belongs to the D-isomer specific 2-hydroxyacid dehydrogenase family.</text>
</comment>
<evidence type="ECO:0000259" key="8">
    <source>
        <dbReference type="Pfam" id="PF02826"/>
    </source>
</evidence>
<reference evidence="9" key="1">
    <citation type="submission" date="2020-04" db="EMBL/GenBank/DDBJ databases">
        <title>Analysis of mating type loci in Filobasidium floriforme.</title>
        <authorList>
            <person name="Nowrousian M."/>
        </authorList>
    </citation>
    <scope>NUCLEOTIDE SEQUENCE</scope>
    <source>
        <strain evidence="9">CBS 6242</strain>
    </source>
</reference>
<evidence type="ECO:0000259" key="7">
    <source>
        <dbReference type="Pfam" id="PF00389"/>
    </source>
</evidence>
<feature type="compositionally biased region" description="Low complexity" evidence="6">
    <location>
        <begin position="14"/>
        <end position="26"/>
    </location>
</feature>
<proteinExistence type="inferred from homology"/>
<dbReference type="PANTHER" id="PTHR42789">
    <property type="entry name" value="D-ISOMER SPECIFIC 2-HYDROXYACID DEHYDROGENASE FAMILY PROTEIN (AFU_ORTHOLOGUE AFUA_6G10090)"/>
    <property type="match status" value="1"/>
</dbReference>
<feature type="domain" description="D-isomer specific 2-hydroxyacid dehydrogenase NAD-binding" evidence="8">
    <location>
        <begin position="213"/>
        <end position="395"/>
    </location>
</feature>
<feature type="region of interest" description="Disordered" evidence="6">
    <location>
        <begin position="1"/>
        <end position="27"/>
    </location>
</feature>
<dbReference type="Gene3D" id="3.40.50.720">
    <property type="entry name" value="NAD(P)-binding Rossmann-like Domain"/>
    <property type="match status" value="2"/>
</dbReference>
<sequence length="530" mass="57336">MSRPIANNVRRESVSASQPPSSIPIPMNTKGFDRTMVATSPPQAGGYLGTSPSAAFSLSNQAGLSTSPRNSRSVIPPAAARLLHAFLPSNIPSSNSSTEGEKTGQIRILLLENISQDAAQYLRDQGYHVDLISKAYGEDELIERLSGYQALGIRSKTKVTERVIKSAPQLLTIGCFCIGTNQVDLEAAAKAGIAVFNSPFANSRSVAELVISEIVALSRQLTDRSREMREGIWNKVSKGCWEVRGKTLGIIGYGHIGSQLSVLAEAFGMQVIYYDVVPIMPLGSARQTDTLEQLLGASDFVTLHVPELEETKNMIGATELGQMKQGAYLINNSRGKVVHLPALVDALESGHLHGCAVDVFPSEPGSNGPGFNDNLGEFIPRLRKCPNTILTPHIGGSTEEAQRAIGQEVASALTRYLNFGTSVGAVNFPEVDLRAITTADERHIRVCHLHANAPGVLKGLNKILGNFNITKQFTDSRGDIAYLLADVSDVSLDQIRDIYSEISEMPTNIKTRLLCESTWRKGDPPIFENE</sequence>
<name>A0A8K0NRD7_9TREE</name>
<dbReference type="GO" id="GO:0006564">
    <property type="term" value="P:L-serine biosynthetic process"/>
    <property type="evidence" value="ECO:0007669"/>
    <property type="project" value="UniProtKB-ARBA"/>
</dbReference>
<comment type="pathway">
    <text evidence="5">Amino-acid biosynthesis.</text>
</comment>
<keyword evidence="3" id="KW-0560">Oxidoreductase</keyword>
<evidence type="ECO:0000256" key="6">
    <source>
        <dbReference type="SAM" id="MobiDB-lite"/>
    </source>
</evidence>
<dbReference type="GO" id="GO:0051287">
    <property type="term" value="F:NAD binding"/>
    <property type="evidence" value="ECO:0007669"/>
    <property type="project" value="InterPro"/>
</dbReference>
<evidence type="ECO:0000313" key="9">
    <source>
        <dbReference type="EMBL" id="KAG7558199.1"/>
    </source>
</evidence>
<evidence type="ECO:0000256" key="4">
    <source>
        <dbReference type="ARBA" id="ARBA00023027"/>
    </source>
</evidence>
<dbReference type="SUPFAM" id="SSF52283">
    <property type="entry name" value="Formate/glycerate dehydrogenase catalytic domain-like"/>
    <property type="match status" value="1"/>
</dbReference>
<evidence type="ECO:0000256" key="3">
    <source>
        <dbReference type="ARBA" id="ARBA00023002"/>
    </source>
</evidence>
<comment type="caution">
    <text evidence="9">The sequence shown here is derived from an EMBL/GenBank/DDBJ whole genome shotgun (WGS) entry which is preliminary data.</text>
</comment>
<dbReference type="PANTHER" id="PTHR42789:SF1">
    <property type="entry name" value="D-ISOMER SPECIFIC 2-HYDROXYACID DEHYDROGENASE FAMILY PROTEIN (AFU_ORTHOLOGUE AFUA_6G10090)"/>
    <property type="match status" value="1"/>
</dbReference>
<dbReference type="InterPro" id="IPR029752">
    <property type="entry name" value="D-isomer_DH_CS1"/>
</dbReference>
<dbReference type="InterPro" id="IPR006140">
    <property type="entry name" value="D-isomer_DH_NAD-bd"/>
</dbReference>
<dbReference type="InterPro" id="IPR045865">
    <property type="entry name" value="ACT-like_dom_sf"/>
</dbReference>
<evidence type="ECO:0008006" key="11">
    <source>
        <dbReference type="Google" id="ProtNLM"/>
    </source>
</evidence>
<dbReference type="InterPro" id="IPR006139">
    <property type="entry name" value="D-isomer_2_OHA_DH_cat_dom"/>
</dbReference>
<dbReference type="GO" id="GO:0004617">
    <property type="term" value="F:phosphoglycerate dehydrogenase activity"/>
    <property type="evidence" value="ECO:0007669"/>
    <property type="project" value="UniProtKB-ARBA"/>
</dbReference>
<dbReference type="Pfam" id="PF00389">
    <property type="entry name" value="2-Hacid_dh"/>
    <property type="match status" value="1"/>
</dbReference>
<dbReference type="AlphaFoldDB" id="A0A8K0NRD7"/>
<dbReference type="EMBL" id="JABELV010000048">
    <property type="protein sequence ID" value="KAG7558199.1"/>
    <property type="molecule type" value="Genomic_DNA"/>
</dbReference>
<dbReference type="Gene3D" id="3.30.70.260">
    <property type="match status" value="1"/>
</dbReference>
<dbReference type="Proteomes" id="UP000812966">
    <property type="component" value="Unassembled WGS sequence"/>
</dbReference>
<dbReference type="Pfam" id="PF02826">
    <property type="entry name" value="2-Hacid_dh_C"/>
    <property type="match status" value="1"/>
</dbReference>
<dbReference type="CDD" id="cd12176">
    <property type="entry name" value="PGDH_3"/>
    <property type="match status" value="1"/>
</dbReference>
<evidence type="ECO:0000256" key="2">
    <source>
        <dbReference type="ARBA" id="ARBA00022605"/>
    </source>
</evidence>
<dbReference type="PROSITE" id="PS00065">
    <property type="entry name" value="D_2_HYDROXYACID_DH_1"/>
    <property type="match status" value="1"/>
</dbReference>
<keyword evidence="2" id="KW-0028">Amino-acid biosynthesis</keyword>
<dbReference type="GO" id="GO:0047545">
    <property type="term" value="F:(S)-2-hydroxyglutarate dehydrogenase activity"/>
    <property type="evidence" value="ECO:0007669"/>
    <property type="project" value="UniProtKB-ARBA"/>
</dbReference>
<dbReference type="InterPro" id="IPR029753">
    <property type="entry name" value="D-isomer_DH_CS"/>
</dbReference>
<keyword evidence="4" id="KW-0520">NAD</keyword>
<dbReference type="FunFam" id="3.40.50.720:FF:000041">
    <property type="entry name" value="D-3-phosphoglycerate dehydrogenase"/>
    <property type="match status" value="1"/>
</dbReference>
<organism evidence="9 10">
    <name type="scientific">Filobasidium floriforme</name>
    <dbReference type="NCBI Taxonomy" id="5210"/>
    <lineage>
        <taxon>Eukaryota</taxon>
        <taxon>Fungi</taxon>
        <taxon>Dikarya</taxon>
        <taxon>Basidiomycota</taxon>
        <taxon>Agaricomycotina</taxon>
        <taxon>Tremellomycetes</taxon>
        <taxon>Filobasidiales</taxon>
        <taxon>Filobasidiaceae</taxon>
        <taxon>Filobasidium</taxon>
    </lineage>
</organism>
<gene>
    <name evidence="9" type="ORF">FFLO_02852</name>
</gene>
<dbReference type="NCBIfam" id="NF008759">
    <property type="entry name" value="PRK11790.1"/>
    <property type="match status" value="1"/>
</dbReference>
<keyword evidence="10" id="KW-1185">Reference proteome</keyword>
<feature type="domain" description="D-isomer specific 2-hydroxyacid dehydrogenase catalytic" evidence="7">
    <location>
        <begin position="108"/>
        <end position="427"/>
    </location>
</feature>
<dbReference type="InterPro" id="IPR036291">
    <property type="entry name" value="NAD(P)-bd_dom_sf"/>
</dbReference>
<evidence type="ECO:0000256" key="5">
    <source>
        <dbReference type="ARBA" id="ARBA00029440"/>
    </source>
</evidence>